<dbReference type="InterPro" id="IPR006943">
    <property type="entry name" value="DUF641_pln"/>
</dbReference>
<dbReference type="EMBL" id="CM035427">
    <property type="protein sequence ID" value="KAH7306874.1"/>
    <property type="molecule type" value="Genomic_DNA"/>
</dbReference>
<name>A0A8T2S779_CERRI</name>
<feature type="coiled-coil region" evidence="1">
    <location>
        <begin position="261"/>
        <end position="288"/>
    </location>
</feature>
<evidence type="ECO:0000256" key="2">
    <source>
        <dbReference type="SAM" id="MobiDB-lite"/>
    </source>
</evidence>
<organism evidence="4 5">
    <name type="scientific">Ceratopteris richardii</name>
    <name type="common">Triangle waterfern</name>
    <dbReference type="NCBI Taxonomy" id="49495"/>
    <lineage>
        <taxon>Eukaryota</taxon>
        <taxon>Viridiplantae</taxon>
        <taxon>Streptophyta</taxon>
        <taxon>Embryophyta</taxon>
        <taxon>Tracheophyta</taxon>
        <taxon>Polypodiopsida</taxon>
        <taxon>Polypodiidae</taxon>
        <taxon>Polypodiales</taxon>
        <taxon>Pteridineae</taxon>
        <taxon>Pteridaceae</taxon>
        <taxon>Parkerioideae</taxon>
        <taxon>Ceratopteris</taxon>
    </lineage>
</organism>
<reference evidence="4" key="1">
    <citation type="submission" date="2021-08" db="EMBL/GenBank/DDBJ databases">
        <title>WGS assembly of Ceratopteris richardii.</title>
        <authorList>
            <person name="Marchant D.B."/>
            <person name="Chen G."/>
            <person name="Jenkins J."/>
            <person name="Shu S."/>
            <person name="Leebens-Mack J."/>
            <person name="Grimwood J."/>
            <person name="Schmutz J."/>
            <person name="Soltis P."/>
            <person name="Soltis D."/>
            <person name="Chen Z.-H."/>
        </authorList>
    </citation>
    <scope>NUCLEOTIDE SEQUENCE</scope>
    <source>
        <strain evidence="4">Whitten #5841</strain>
        <tissue evidence="4">Leaf</tissue>
    </source>
</reference>
<comment type="caution">
    <text evidence="4">The sequence shown here is derived from an EMBL/GenBank/DDBJ whole genome shotgun (WGS) entry which is preliminary data.</text>
</comment>
<dbReference type="OrthoDB" id="1937004at2759"/>
<keyword evidence="5" id="KW-1185">Reference proteome</keyword>
<dbReference type="AlphaFoldDB" id="A0A8T2S779"/>
<feature type="compositionally biased region" description="Basic and acidic residues" evidence="2">
    <location>
        <begin position="45"/>
        <end position="54"/>
    </location>
</feature>
<evidence type="ECO:0000313" key="4">
    <source>
        <dbReference type="EMBL" id="KAH7306874.1"/>
    </source>
</evidence>
<evidence type="ECO:0000313" key="5">
    <source>
        <dbReference type="Proteomes" id="UP000825935"/>
    </source>
</evidence>
<gene>
    <name evidence="4" type="ORF">KP509_22G035400</name>
</gene>
<proteinExistence type="predicted"/>
<feature type="domain" description="DUF641" evidence="3">
    <location>
        <begin position="140"/>
        <end position="274"/>
    </location>
</feature>
<keyword evidence="1" id="KW-0175">Coiled coil</keyword>
<dbReference type="Pfam" id="PF04859">
    <property type="entry name" value="DUF641"/>
    <property type="match status" value="1"/>
</dbReference>
<sequence length="288" mass="31802">MPSLVKKMAKAYSRNATAEVKADHPKPPLRSSLRDCEEEDEDDEANRGRRDDLSYSRSPFYRQSPQTKPYSLSSGPLSRRASHASSASSSSFFDAAIQKLPVSPPIGSPVSDESSWEEQLSQIVTSAAVSEEIPSIHPSSHMKTLLLQLASTISALKTSFAQMKASARAGEPIKKSESAMEEELRRLSNLQIGMYELIQEYDLGSQGGPHAPQTCDSNMNNMPSDAEKQGMILKSYEGIIKRFHDEIRKKDAVTDALKETLAKTVLKSEKLEKRVKSLEAKLAAMELK</sequence>
<feature type="compositionally biased region" description="Polar residues" evidence="2">
    <location>
        <begin position="55"/>
        <end position="76"/>
    </location>
</feature>
<evidence type="ECO:0000256" key="1">
    <source>
        <dbReference type="SAM" id="Coils"/>
    </source>
</evidence>
<dbReference type="Proteomes" id="UP000825935">
    <property type="component" value="Chromosome 22"/>
</dbReference>
<feature type="region of interest" description="Disordered" evidence="2">
    <location>
        <begin position="1"/>
        <end position="83"/>
    </location>
</feature>
<evidence type="ECO:0000259" key="3">
    <source>
        <dbReference type="Pfam" id="PF04859"/>
    </source>
</evidence>
<accession>A0A8T2S779</accession>
<protein>
    <recommendedName>
        <fullName evidence="3">DUF641 domain-containing protein</fullName>
    </recommendedName>
</protein>